<dbReference type="AlphaFoldDB" id="X1PM10"/>
<name>X1PM10_9ZZZZ</name>
<proteinExistence type="predicted"/>
<evidence type="ECO:0000313" key="1">
    <source>
        <dbReference type="EMBL" id="GAI43546.1"/>
    </source>
</evidence>
<accession>X1PM10</accession>
<reference evidence="1" key="1">
    <citation type="journal article" date="2014" name="Front. Microbiol.">
        <title>High frequency of phylogenetically diverse reductive dehalogenase-homologous genes in deep subseafloor sedimentary metagenomes.</title>
        <authorList>
            <person name="Kawai M."/>
            <person name="Futagami T."/>
            <person name="Toyoda A."/>
            <person name="Takaki Y."/>
            <person name="Nishi S."/>
            <person name="Hori S."/>
            <person name="Arai W."/>
            <person name="Tsubouchi T."/>
            <person name="Morono Y."/>
            <person name="Uchiyama I."/>
            <person name="Ito T."/>
            <person name="Fujiyama A."/>
            <person name="Inagaki F."/>
            <person name="Takami H."/>
        </authorList>
    </citation>
    <scope>NUCLEOTIDE SEQUENCE</scope>
    <source>
        <strain evidence="1">Expedition CK06-06</strain>
    </source>
</reference>
<organism evidence="1">
    <name type="scientific">marine sediment metagenome</name>
    <dbReference type="NCBI Taxonomy" id="412755"/>
    <lineage>
        <taxon>unclassified sequences</taxon>
        <taxon>metagenomes</taxon>
        <taxon>ecological metagenomes</taxon>
    </lineage>
</organism>
<feature type="non-terminal residue" evidence="1">
    <location>
        <position position="32"/>
    </location>
</feature>
<protein>
    <submittedName>
        <fullName evidence="1">Uncharacterized protein</fullName>
    </submittedName>
</protein>
<dbReference type="EMBL" id="BARV01030632">
    <property type="protein sequence ID" value="GAI43546.1"/>
    <property type="molecule type" value="Genomic_DNA"/>
</dbReference>
<gene>
    <name evidence="1" type="ORF">S06H3_48626</name>
</gene>
<sequence>MSLMRSIGVVIRTPYPWMKAYGPHIFVVGLVG</sequence>
<comment type="caution">
    <text evidence="1">The sequence shown here is derived from an EMBL/GenBank/DDBJ whole genome shotgun (WGS) entry which is preliminary data.</text>
</comment>